<gene>
    <name evidence="8" type="primary">LOC112043239</name>
</gene>
<feature type="transmembrane region" description="Helical" evidence="5">
    <location>
        <begin position="314"/>
        <end position="333"/>
    </location>
</feature>
<feature type="transmembrane region" description="Helical" evidence="5">
    <location>
        <begin position="120"/>
        <end position="138"/>
    </location>
</feature>
<feature type="transmembrane region" description="Helical" evidence="5">
    <location>
        <begin position="345"/>
        <end position="365"/>
    </location>
</feature>
<accession>A0A6J1MND2</accession>
<organism evidence="7 8">
    <name type="scientific">Bicyclus anynana</name>
    <name type="common">Squinting bush brown butterfly</name>
    <dbReference type="NCBI Taxonomy" id="110368"/>
    <lineage>
        <taxon>Eukaryota</taxon>
        <taxon>Metazoa</taxon>
        <taxon>Ecdysozoa</taxon>
        <taxon>Arthropoda</taxon>
        <taxon>Hexapoda</taxon>
        <taxon>Insecta</taxon>
        <taxon>Pterygota</taxon>
        <taxon>Neoptera</taxon>
        <taxon>Endopterygota</taxon>
        <taxon>Lepidoptera</taxon>
        <taxon>Glossata</taxon>
        <taxon>Ditrysia</taxon>
        <taxon>Papilionoidea</taxon>
        <taxon>Nymphalidae</taxon>
        <taxon>Satyrinae</taxon>
        <taxon>Satyrini</taxon>
        <taxon>Mycalesina</taxon>
        <taxon>Bicyclus</taxon>
    </lineage>
</organism>
<dbReference type="PANTHER" id="PTHR48021:SF86">
    <property type="entry name" value="FACILITATED TREHALOSE TRANSPORTER TRET1-1-LIKE PROTEIN"/>
    <property type="match status" value="1"/>
</dbReference>
<keyword evidence="4 5" id="KW-0472">Membrane</keyword>
<dbReference type="InterPro" id="IPR020846">
    <property type="entry name" value="MFS_dom"/>
</dbReference>
<dbReference type="KEGG" id="bany:112043239"/>
<feature type="domain" description="Major facilitator superfamily (MFS) profile" evidence="6">
    <location>
        <begin position="1"/>
        <end position="432"/>
    </location>
</feature>
<evidence type="ECO:0000313" key="8">
    <source>
        <dbReference type="RefSeq" id="XP_023934327.2"/>
    </source>
</evidence>
<feature type="transmembrane region" description="Helical" evidence="5">
    <location>
        <begin position="33"/>
        <end position="55"/>
    </location>
</feature>
<protein>
    <submittedName>
        <fullName evidence="8">Facilitated trehalose transporter Tret1-like</fullName>
    </submittedName>
</protein>
<keyword evidence="2 5" id="KW-0812">Transmembrane</keyword>
<evidence type="ECO:0000256" key="1">
    <source>
        <dbReference type="ARBA" id="ARBA00004141"/>
    </source>
</evidence>
<proteinExistence type="predicted"/>
<dbReference type="PROSITE" id="PS50850">
    <property type="entry name" value="MFS"/>
    <property type="match status" value="1"/>
</dbReference>
<keyword evidence="3 5" id="KW-1133">Transmembrane helix</keyword>
<evidence type="ECO:0000313" key="7">
    <source>
        <dbReference type="Proteomes" id="UP001652582"/>
    </source>
</evidence>
<dbReference type="RefSeq" id="XP_023934327.2">
    <property type="nucleotide sequence ID" value="XM_024078559.2"/>
</dbReference>
<dbReference type="SUPFAM" id="SSF103473">
    <property type="entry name" value="MFS general substrate transporter"/>
    <property type="match status" value="1"/>
</dbReference>
<dbReference type="PROSITE" id="PS00216">
    <property type="entry name" value="SUGAR_TRANSPORT_1"/>
    <property type="match status" value="1"/>
</dbReference>
<dbReference type="AlphaFoldDB" id="A0A6J1MND2"/>
<dbReference type="InterPro" id="IPR036259">
    <property type="entry name" value="MFS_trans_sf"/>
</dbReference>
<evidence type="ECO:0000256" key="3">
    <source>
        <dbReference type="ARBA" id="ARBA00022989"/>
    </source>
</evidence>
<comment type="subcellular location">
    <subcellularLocation>
        <location evidence="1">Membrane</location>
        <topology evidence="1">Multi-pass membrane protein</topology>
    </subcellularLocation>
</comment>
<dbReference type="OrthoDB" id="8120565at2759"/>
<sequence>MNIGIMFAWPSSTIKQFGSENTTLNRPMTETELALFGSLSSISALLTTPISGFLLDILGRKYSCILFALPQVVAWALISTFRSVAVILLSVFISGLGGCLFVVVPLYISEFCHESIRGTMTSGGIIFYGIGLMVSYSLGGHLDYFTMNYACLLISVVGVLAMMIVKESPTYLMKKGLLKEAANSIAFYRSSKPNSKEVLQEMEVIRRTLNPEMDNVAPEEEKLKIENGPPKKLSLWQFLKNSRSTRRGLFVCLVMYTIAIFQGIAVVQVYSEPLFEEALPSMSANLSSILFAILNTISGLSAAYLMDYSGRRPVMIYSSLATGIICVILGTQIQLHWGPHWLTGILLYAFCITCTSGAGTVPYVLIAELFLPEVKGIMSMLSVQWGWICNFIVLFIFNPLVSAVGLGPVFYIFAVVSVASTIFSYVYLPETKGLTVDLIQTLLVKNRQC</sequence>
<dbReference type="GO" id="GO:0005886">
    <property type="term" value="C:plasma membrane"/>
    <property type="evidence" value="ECO:0007669"/>
    <property type="project" value="UniProtKB-SubCell"/>
</dbReference>
<feature type="transmembrane region" description="Helical" evidence="5">
    <location>
        <begin position="84"/>
        <end position="108"/>
    </location>
</feature>
<dbReference type="PANTHER" id="PTHR48021">
    <property type="match status" value="1"/>
</dbReference>
<feature type="transmembrane region" description="Helical" evidence="5">
    <location>
        <begin position="144"/>
        <end position="165"/>
    </location>
</feature>
<reference evidence="7" key="1">
    <citation type="submission" date="2025-05" db="UniProtKB">
        <authorList>
            <consortium name="RefSeq"/>
        </authorList>
    </citation>
    <scope>NUCLEOTIDE SEQUENCE [LARGE SCALE GENOMIC DNA]</scope>
</reference>
<feature type="transmembrane region" description="Helical" evidence="5">
    <location>
        <begin position="409"/>
        <end position="428"/>
    </location>
</feature>
<dbReference type="InterPro" id="IPR005829">
    <property type="entry name" value="Sugar_transporter_CS"/>
</dbReference>
<keyword evidence="7" id="KW-1185">Reference proteome</keyword>
<evidence type="ECO:0000256" key="2">
    <source>
        <dbReference type="ARBA" id="ARBA00022692"/>
    </source>
</evidence>
<dbReference type="Gene3D" id="1.20.1250.20">
    <property type="entry name" value="MFS general substrate transporter like domains"/>
    <property type="match status" value="1"/>
</dbReference>
<dbReference type="GO" id="GO:0022857">
    <property type="term" value="F:transmembrane transporter activity"/>
    <property type="evidence" value="ECO:0007669"/>
    <property type="project" value="InterPro"/>
</dbReference>
<feature type="transmembrane region" description="Helical" evidence="5">
    <location>
        <begin position="62"/>
        <end position="78"/>
    </location>
</feature>
<dbReference type="InterPro" id="IPR050549">
    <property type="entry name" value="MFS_Trehalose_Transporter"/>
</dbReference>
<feature type="transmembrane region" description="Helical" evidence="5">
    <location>
        <begin position="248"/>
        <end position="270"/>
    </location>
</feature>
<evidence type="ECO:0000259" key="6">
    <source>
        <dbReference type="PROSITE" id="PS50850"/>
    </source>
</evidence>
<evidence type="ECO:0000256" key="5">
    <source>
        <dbReference type="SAM" id="Phobius"/>
    </source>
</evidence>
<dbReference type="Proteomes" id="UP001652582">
    <property type="component" value="Chromosome 2"/>
</dbReference>
<dbReference type="GeneID" id="112043239"/>
<feature type="transmembrane region" description="Helical" evidence="5">
    <location>
        <begin position="282"/>
        <end position="305"/>
    </location>
</feature>
<name>A0A6J1MND2_BICAN</name>
<dbReference type="Pfam" id="PF00083">
    <property type="entry name" value="Sugar_tr"/>
    <property type="match status" value="1"/>
</dbReference>
<dbReference type="InterPro" id="IPR005828">
    <property type="entry name" value="MFS_sugar_transport-like"/>
</dbReference>
<reference evidence="8" key="2">
    <citation type="submission" date="2025-08" db="UniProtKB">
        <authorList>
            <consortium name="RefSeq"/>
        </authorList>
    </citation>
    <scope>IDENTIFICATION</scope>
</reference>
<evidence type="ECO:0000256" key="4">
    <source>
        <dbReference type="ARBA" id="ARBA00023136"/>
    </source>
</evidence>
<feature type="transmembrane region" description="Helical" evidence="5">
    <location>
        <begin position="377"/>
        <end position="397"/>
    </location>
</feature>